<evidence type="ECO:0000313" key="2">
    <source>
        <dbReference type="EMBL" id="CAA2634867.1"/>
    </source>
</evidence>
<sequence length="57" mass="6397">MEALMASYGSDSDSDDASPEVRLRRSHRWPPPPVDLLDLRSSIGKHVKRPLLLCIDP</sequence>
<proteinExistence type="predicted"/>
<protein>
    <submittedName>
        <fullName evidence="2">Uncharacterized protein</fullName>
    </submittedName>
</protein>
<name>A0A7I8JUH0_SPIIN</name>
<reference evidence="2 3" key="1">
    <citation type="submission" date="2019-12" db="EMBL/GenBank/DDBJ databases">
        <authorList>
            <person name="Scholz U."/>
            <person name="Mascher M."/>
            <person name="Fiebig A."/>
        </authorList>
    </citation>
    <scope>NUCLEOTIDE SEQUENCE</scope>
</reference>
<dbReference type="EMBL" id="LR743605">
    <property type="protein sequence ID" value="CAA2634867.1"/>
    <property type="molecule type" value="Genomic_DNA"/>
</dbReference>
<dbReference type="EMBL" id="CACRZD030000018">
    <property type="protein sequence ID" value="CAA6673840.1"/>
    <property type="molecule type" value="Genomic_DNA"/>
</dbReference>
<dbReference type="Proteomes" id="UP001189122">
    <property type="component" value="Unassembled WGS sequence"/>
</dbReference>
<keyword evidence="3" id="KW-1185">Reference proteome</keyword>
<evidence type="ECO:0000313" key="3">
    <source>
        <dbReference type="Proteomes" id="UP001189122"/>
    </source>
</evidence>
<accession>A0A7I8JUH0</accession>
<feature type="region of interest" description="Disordered" evidence="1">
    <location>
        <begin position="1"/>
        <end position="30"/>
    </location>
</feature>
<dbReference type="AlphaFoldDB" id="A0A7I8JUH0"/>
<evidence type="ECO:0000256" key="1">
    <source>
        <dbReference type="SAM" id="MobiDB-lite"/>
    </source>
</evidence>
<gene>
    <name evidence="2" type="ORF">SI7747_18020256</name>
</gene>
<organism evidence="2">
    <name type="scientific">Spirodela intermedia</name>
    <name type="common">Intermediate duckweed</name>
    <dbReference type="NCBI Taxonomy" id="51605"/>
    <lineage>
        <taxon>Eukaryota</taxon>
        <taxon>Viridiplantae</taxon>
        <taxon>Streptophyta</taxon>
        <taxon>Embryophyta</taxon>
        <taxon>Tracheophyta</taxon>
        <taxon>Spermatophyta</taxon>
        <taxon>Magnoliopsida</taxon>
        <taxon>Liliopsida</taxon>
        <taxon>Araceae</taxon>
        <taxon>Lemnoideae</taxon>
        <taxon>Spirodela</taxon>
    </lineage>
</organism>